<organism evidence="1 2">
    <name type="scientific">Ascaris lumbricoides</name>
    <name type="common">Giant roundworm</name>
    <dbReference type="NCBI Taxonomy" id="6252"/>
    <lineage>
        <taxon>Eukaryota</taxon>
        <taxon>Metazoa</taxon>
        <taxon>Ecdysozoa</taxon>
        <taxon>Nematoda</taxon>
        <taxon>Chromadorea</taxon>
        <taxon>Rhabditida</taxon>
        <taxon>Spirurina</taxon>
        <taxon>Ascaridomorpha</taxon>
        <taxon>Ascaridoidea</taxon>
        <taxon>Ascarididae</taxon>
        <taxon>Ascaris</taxon>
    </lineage>
</organism>
<accession>A0A0M3IPS7</accession>
<evidence type="ECO:0000313" key="2">
    <source>
        <dbReference type="WBParaSite" id="ALUE_0002075501-mRNA-1"/>
    </source>
</evidence>
<sequence>MHAMRYLFFEYTHMYALSITEIRITKFTSREISFRHLVVPVNLIISI</sequence>
<keyword evidence="1" id="KW-1185">Reference proteome</keyword>
<reference evidence="2" key="1">
    <citation type="submission" date="2017-02" db="UniProtKB">
        <authorList>
            <consortium name="WormBaseParasite"/>
        </authorList>
    </citation>
    <scope>IDENTIFICATION</scope>
</reference>
<proteinExistence type="predicted"/>
<dbReference type="WBParaSite" id="ALUE_0002075501-mRNA-1">
    <property type="protein sequence ID" value="ALUE_0002075501-mRNA-1"/>
    <property type="gene ID" value="ALUE_0002075501"/>
</dbReference>
<name>A0A0M3IPS7_ASCLU</name>
<evidence type="ECO:0000313" key="1">
    <source>
        <dbReference type="Proteomes" id="UP000036681"/>
    </source>
</evidence>
<dbReference type="Proteomes" id="UP000036681">
    <property type="component" value="Unplaced"/>
</dbReference>
<protein>
    <submittedName>
        <fullName evidence="2">Uncharacterized protein</fullName>
    </submittedName>
</protein>
<dbReference type="AlphaFoldDB" id="A0A0M3IPS7"/>